<evidence type="ECO:0000313" key="3">
    <source>
        <dbReference type="Proteomes" id="UP001229832"/>
    </source>
</evidence>
<gene>
    <name evidence="2" type="ORF">LACZS2_002300</name>
</gene>
<dbReference type="RefSeq" id="WP_158280538.1">
    <property type="nucleotide sequence ID" value="NZ_CP132484.1"/>
</dbReference>
<dbReference type="EMBL" id="CP132485">
    <property type="protein sequence ID" value="WLV83094.1"/>
    <property type="molecule type" value="Genomic_DNA"/>
</dbReference>
<feature type="transmembrane region" description="Helical" evidence="1">
    <location>
        <begin position="7"/>
        <end position="31"/>
    </location>
</feature>
<dbReference type="AlphaFoldDB" id="A0ABD7Z7I6"/>
<evidence type="ECO:0008006" key="4">
    <source>
        <dbReference type="Google" id="ProtNLM"/>
    </source>
</evidence>
<evidence type="ECO:0000313" key="2">
    <source>
        <dbReference type="EMBL" id="WLV83094.1"/>
    </source>
</evidence>
<protein>
    <recommendedName>
        <fullName evidence="4">DUF4040 domain-containing protein</fullName>
    </recommendedName>
</protein>
<keyword evidence="1" id="KW-1133">Transmembrane helix</keyword>
<keyword evidence="1" id="KW-0812">Transmembrane</keyword>
<dbReference type="GeneID" id="93269980"/>
<evidence type="ECO:0000256" key="1">
    <source>
        <dbReference type="SAM" id="Phobius"/>
    </source>
</evidence>
<proteinExistence type="predicted"/>
<sequence length="58" mass="6315">MIITADMVLRVITWISAIALVLYIVAAAFKLLPSAELVVPMLSLSTLISYFASSIDEE</sequence>
<name>A0ABD7Z7I6_LACZE</name>
<keyword evidence="1" id="KW-0472">Membrane</keyword>
<accession>A0ABD7Z7I6</accession>
<reference evidence="2 3" key="1">
    <citation type="submission" date="2023-08" db="EMBL/GenBank/DDBJ databases">
        <authorList>
            <person name="Buchebner-Jance M."/>
        </authorList>
    </citation>
    <scope>NUCLEOTIDE SEQUENCE [LARGE SCALE GENOMIC DNA]</scope>
    <source>
        <strain evidence="2 3">NCIMB 15475</strain>
    </source>
</reference>
<dbReference type="Proteomes" id="UP001229832">
    <property type="component" value="Chromosome"/>
</dbReference>
<organism evidence="2 3">
    <name type="scientific">Lacticaseibacillus zeae subsp. silagei</name>
    <dbReference type="NCBI Taxonomy" id="3068307"/>
    <lineage>
        <taxon>Bacteria</taxon>
        <taxon>Bacillati</taxon>
        <taxon>Bacillota</taxon>
        <taxon>Bacilli</taxon>
        <taxon>Lactobacillales</taxon>
        <taxon>Lactobacillaceae</taxon>
        <taxon>Lacticaseibacillus</taxon>
    </lineage>
</organism>
<keyword evidence="3" id="KW-1185">Reference proteome</keyword>